<feature type="transmembrane region" description="Helical" evidence="5">
    <location>
        <begin position="204"/>
        <end position="221"/>
    </location>
</feature>
<keyword evidence="7" id="KW-1185">Reference proteome</keyword>
<organism evidence="6 7">
    <name type="scientific">Clostridium vincentii</name>
    <dbReference type="NCBI Taxonomy" id="52704"/>
    <lineage>
        <taxon>Bacteria</taxon>
        <taxon>Bacillati</taxon>
        <taxon>Bacillota</taxon>
        <taxon>Clostridia</taxon>
        <taxon>Eubacteriales</taxon>
        <taxon>Clostridiaceae</taxon>
        <taxon>Clostridium</taxon>
    </lineage>
</organism>
<keyword evidence="2 5" id="KW-0812">Transmembrane</keyword>
<reference evidence="6 7" key="1">
    <citation type="submission" date="2018-03" db="EMBL/GenBank/DDBJ databases">
        <title>Genome sequence of Clostridium vincentii DSM 10228.</title>
        <authorList>
            <person name="Poehlein A."/>
            <person name="Daniel R."/>
        </authorList>
    </citation>
    <scope>NUCLEOTIDE SEQUENCE [LARGE SCALE GENOMIC DNA]</scope>
    <source>
        <strain evidence="6 7">DSM 10228</strain>
    </source>
</reference>
<keyword evidence="3 5" id="KW-1133">Transmembrane helix</keyword>
<feature type="transmembrane region" description="Helical" evidence="5">
    <location>
        <begin position="170"/>
        <end position="192"/>
    </location>
</feature>
<dbReference type="PANTHER" id="PTHR35529">
    <property type="entry name" value="MANGANESE EFFLUX PUMP MNTP-RELATED"/>
    <property type="match status" value="1"/>
</dbReference>
<evidence type="ECO:0000313" key="6">
    <source>
        <dbReference type="EMBL" id="PRR82796.1"/>
    </source>
</evidence>
<accession>A0A2T0BFW3</accession>
<keyword evidence="1" id="KW-1003">Cell membrane</keyword>
<feature type="transmembrane region" description="Helical" evidence="5">
    <location>
        <begin position="111"/>
        <end position="128"/>
    </location>
</feature>
<feature type="transmembrane region" description="Helical" evidence="5">
    <location>
        <begin position="40"/>
        <end position="64"/>
    </location>
</feature>
<dbReference type="Proteomes" id="UP000239471">
    <property type="component" value="Unassembled WGS sequence"/>
</dbReference>
<evidence type="ECO:0000256" key="5">
    <source>
        <dbReference type="SAM" id="Phobius"/>
    </source>
</evidence>
<feature type="transmembrane region" description="Helical" evidence="5">
    <location>
        <begin position="76"/>
        <end position="99"/>
    </location>
</feature>
<name>A0A2T0BFW3_9CLOT</name>
<gene>
    <name evidence="6" type="primary">mntP_1</name>
    <name evidence="6" type="ORF">CLVI_14330</name>
</gene>
<dbReference type="PANTHER" id="PTHR35529:SF1">
    <property type="entry name" value="MANGANESE EFFLUX PUMP MNTP-RELATED"/>
    <property type="match status" value="1"/>
</dbReference>
<feature type="transmembrane region" description="Helical" evidence="5">
    <location>
        <begin position="140"/>
        <end position="164"/>
    </location>
</feature>
<keyword evidence="4 5" id="KW-0472">Membrane</keyword>
<sequence>MYSNKYYTIKMKIKKVFLKSAYNLRSFTIYKYTNNKWMCFMGIFSVIIIGIALAMDALGASVSIGINSFIKKRKKIVYLISFGFFQSSLFLLGGMLGNFCNTYVISISKNLGGIIMGIVGALMIIDGLKNNKDSILTKNSMVIIIGISVSLDAMVVGFTAFYAIGSWIVLFLYSILIGLITLLICSLGFYMCKYFRNINFIHKYANLFGGITLILFSIMMIF</sequence>
<evidence type="ECO:0000256" key="1">
    <source>
        <dbReference type="ARBA" id="ARBA00022475"/>
    </source>
</evidence>
<proteinExistence type="predicted"/>
<dbReference type="EMBL" id="PVXQ01000012">
    <property type="protein sequence ID" value="PRR82796.1"/>
    <property type="molecule type" value="Genomic_DNA"/>
</dbReference>
<dbReference type="InterPro" id="IPR003810">
    <property type="entry name" value="Mntp/YtaF"/>
</dbReference>
<comment type="caution">
    <text evidence="6">The sequence shown here is derived from an EMBL/GenBank/DDBJ whole genome shotgun (WGS) entry which is preliminary data.</text>
</comment>
<evidence type="ECO:0000256" key="2">
    <source>
        <dbReference type="ARBA" id="ARBA00022692"/>
    </source>
</evidence>
<evidence type="ECO:0000256" key="3">
    <source>
        <dbReference type="ARBA" id="ARBA00022989"/>
    </source>
</evidence>
<evidence type="ECO:0000313" key="7">
    <source>
        <dbReference type="Proteomes" id="UP000239471"/>
    </source>
</evidence>
<dbReference type="AlphaFoldDB" id="A0A2T0BFW3"/>
<protein>
    <submittedName>
        <fullName evidence="6">Putative manganese efflux pump MntP</fullName>
    </submittedName>
</protein>
<evidence type="ECO:0000256" key="4">
    <source>
        <dbReference type="ARBA" id="ARBA00023136"/>
    </source>
</evidence>
<dbReference type="Pfam" id="PF02659">
    <property type="entry name" value="Mntp"/>
    <property type="match status" value="1"/>
</dbReference>